<evidence type="ECO:0000313" key="2">
    <source>
        <dbReference type="Proteomes" id="UP000075502"/>
    </source>
</evidence>
<protein>
    <submittedName>
        <fullName evidence="1">Uncharacterized protein</fullName>
    </submittedName>
</protein>
<name>A0A150TZP4_SORCE</name>
<evidence type="ECO:0000313" key="1">
    <source>
        <dbReference type="EMBL" id="KYG10191.1"/>
    </source>
</evidence>
<proteinExistence type="predicted"/>
<organism evidence="1 2">
    <name type="scientific">Sorangium cellulosum</name>
    <name type="common">Polyangium cellulosum</name>
    <dbReference type="NCBI Taxonomy" id="56"/>
    <lineage>
        <taxon>Bacteria</taxon>
        <taxon>Pseudomonadati</taxon>
        <taxon>Myxococcota</taxon>
        <taxon>Polyangia</taxon>
        <taxon>Polyangiales</taxon>
        <taxon>Polyangiaceae</taxon>
        <taxon>Sorangium</taxon>
    </lineage>
</organism>
<comment type="caution">
    <text evidence="1">The sequence shown here is derived from an EMBL/GenBank/DDBJ whole genome shotgun (WGS) entry which is preliminary data.</text>
</comment>
<accession>A0A150TZP4</accession>
<gene>
    <name evidence="1" type="ORF">BE21_13535</name>
</gene>
<dbReference type="AlphaFoldDB" id="A0A150TZP4"/>
<dbReference type="EMBL" id="JEME01000425">
    <property type="protein sequence ID" value="KYG10191.1"/>
    <property type="molecule type" value="Genomic_DNA"/>
</dbReference>
<sequence length="173" mass="19129">MLRFYLDMLDDLGSLVLEQPRMKAYIDAPQVVGKHLVRQRQVMKQPVTSAFDPAGKVHVLGRKAIEALVELCKEQSPATYEDYLKSMFPGGLNVTNVPKQQLQMSMSIYNPRCVAGPLLDVVIDGRTYACDLEALEEHLGEDPFVEVEDITAGELMAFSGAVERLDDTNKGAG</sequence>
<dbReference type="Proteomes" id="UP000075502">
    <property type="component" value="Unassembled WGS sequence"/>
</dbReference>
<reference evidence="1 2" key="1">
    <citation type="submission" date="2014-02" db="EMBL/GenBank/DDBJ databases">
        <title>The small core and large imbalanced accessory genome model reveals a collaborative survival strategy of Sorangium cellulosum strains in nature.</title>
        <authorList>
            <person name="Han K."/>
            <person name="Peng R."/>
            <person name="Blom J."/>
            <person name="Li Y.-Z."/>
        </authorList>
    </citation>
    <scope>NUCLEOTIDE SEQUENCE [LARGE SCALE GENOMIC DNA]</scope>
    <source>
        <strain evidence="1 2">So0007-03</strain>
    </source>
</reference>